<dbReference type="Gene3D" id="3.10.580.10">
    <property type="entry name" value="CBS-domain"/>
    <property type="match status" value="2"/>
</dbReference>
<dbReference type="Pfam" id="PF08448">
    <property type="entry name" value="PAS_4"/>
    <property type="match status" value="1"/>
</dbReference>
<dbReference type="Gene3D" id="3.30.450.20">
    <property type="entry name" value="PAS domain"/>
    <property type="match status" value="1"/>
</dbReference>
<evidence type="ECO:0000256" key="4">
    <source>
        <dbReference type="ARBA" id="ARBA00022679"/>
    </source>
</evidence>
<dbReference type="Gene3D" id="3.30.565.10">
    <property type="entry name" value="Histidine kinase-like ATPase, C-terminal domain"/>
    <property type="match status" value="1"/>
</dbReference>
<dbReference type="SMART" id="SM00387">
    <property type="entry name" value="HATPase_c"/>
    <property type="match status" value="1"/>
</dbReference>
<feature type="modified residue" description="4-aspartylphosphate" evidence="6">
    <location>
        <position position="755"/>
    </location>
</feature>
<evidence type="ECO:0000313" key="14">
    <source>
        <dbReference type="EMBL" id="EIG52971.1"/>
    </source>
</evidence>
<dbReference type="CDD" id="cd00130">
    <property type="entry name" value="PAS"/>
    <property type="match status" value="1"/>
</dbReference>
<dbReference type="GO" id="GO:0005886">
    <property type="term" value="C:plasma membrane"/>
    <property type="evidence" value="ECO:0007669"/>
    <property type="project" value="TreeGrafter"/>
</dbReference>
<dbReference type="SUPFAM" id="SSF52172">
    <property type="entry name" value="CheY-like"/>
    <property type="match status" value="1"/>
</dbReference>
<dbReference type="SUPFAM" id="SSF47384">
    <property type="entry name" value="Homodimeric domain of signal transducing histidine kinase"/>
    <property type="match status" value="1"/>
</dbReference>
<evidence type="ECO:0000259" key="13">
    <source>
        <dbReference type="PROSITE" id="PS51371"/>
    </source>
</evidence>
<evidence type="ECO:0000256" key="1">
    <source>
        <dbReference type="ARBA" id="ARBA00000085"/>
    </source>
</evidence>
<dbReference type="InterPro" id="IPR001789">
    <property type="entry name" value="Sig_transdc_resp-reg_receiver"/>
</dbReference>
<dbReference type="OrthoDB" id="9790367at2"/>
<dbReference type="EC" id="2.7.13.3" evidence="2"/>
<dbReference type="STRING" id="596152.DesU5LDRAFT_1275"/>
<dbReference type="SUPFAM" id="SSF55874">
    <property type="entry name" value="ATPase domain of HSP90 chaperone/DNA topoisomerase II/histidine kinase"/>
    <property type="match status" value="1"/>
</dbReference>
<evidence type="ECO:0000256" key="3">
    <source>
        <dbReference type="ARBA" id="ARBA00022553"/>
    </source>
</evidence>
<dbReference type="PRINTS" id="PR00344">
    <property type="entry name" value="BCTRLSENSOR"/>
</dbReference>
<dbReference type="InterPro" id="IPR005467">
    <property type="entry name" value="His_kinase_dom"/>
</dbReference>
<keyword evidence="3 6" id="KW-0597">Phosphoprotein</keyword>
<dbReference type="InterPro" id="IPR036890">
    <property type="entry name" value="HATPase_C_sf"/>
</dbReference>
<feature type="domain" description="CBS" evidence="13">
    <location>
        <begin position="10"/>
        <end position="66"/>
    </location>
</feature>
<gene>
    <name evidence="14" type="ORF">DesU5LDRAFT_1275</name>
</gene>
<feature type="domain" description="CBS" evidence="13">
    <location>
        <begin position="75"/>
        <end position="132"/>
    </location>
</feature>
<name>I2PZL5_9BACT</name>
<dbReference type="InterPro" id="IPR003661">
    <property type="entry name" value="HisK_dim/P_dom"/>
</dbReference>
<dbReference type="InterPro" id="IPR013656">
    <property type="entry name" value="PAS_4"/>
</dbReference>
<keyword evidence="8" id="KW-0175">Coiled coil</keyword>
<dbReference type="InterPro" id="IPR011006">
    <property type="entry name" value="CheY-like_superfamily"/>
</dbReference>
<dbReference type="Pfam" id="PF00512">
    <property type="entry name" value="HisKA"/>
    <property type="match status" value="1"/>
</dbReference>
<dbReference type="SMART" id="SM00116">
    <property type="entry name" value="CBS"/>
    <property type="match status" value="4"/>
</dbReference>
<sequence>MGDRRLAEIVSPDVIAVSPAVSVREGLDIMRRRSISCLIVAEAGLPVGIITERNILWAAAHRGEDFADRPVAELMSAPVVTVAEDTMLVEAYHLLAKKRLRHLVMVDAAGQARGVLTQSDLIERLGHDSLSEIKRVSVIMTREVVTAPGNSTVREAVRRMADRSISCLIVARDGRPAGIITERDVVRLLSESPHLGRLKLYDIMSCPVVCVEADRPVFEAAMLMKKRRMRRLVVVDDDRRVLGVVTQSDIVRGLESKYVRTLKSALAEKDEALREVGKSLVEKTMFLDNLLRSAEMGIVAADETWRITYVNPAAEDLFSTPAADLAGRDLREVHVQAGVDLGTVARGLDAVSPTRSHDFSLTLTRGQAIRRYAVRISGIYDKEGVPAGFVLMARDDTERRQAEEHLERLTRNLEHLVVERTRDLTRQTRELKEANERLRGMDEIKSAFLSAVSHELRTPLTSLLGFSKLIARDFSRHFRPLGAQEATLDKRGARIEDNLRVLSSEGERLARLLNDFLDLSRIESGRMEWRDREICLDEVVRSAVAAVAGLFASRPEVDLEMRLPDVPVMVLADPDRLEQVLINLIGNAAKFTAVGAVTVRLAVSGPHTARVSVSDTGPGIAAEDRELIFDKFRQVRRDPEGSAPSKGTGLGLAICREIVGHYGGRIWVEPAPGRGAAFLFELPITDSQGICPPPRSGRPEQRERPLVLVVDDDPAVSSFLIQFLEGEGYQVAAAHDGESALSAAEKLRPHAITMDMAMPGMDGRAAMAALRNDPDLAGIPILVITGHEGAPPEGADAVLRKPLDPDRLLAAIEGLLARQPKDGGTGDAA</sequence>
<comment type="catalytic activity">
    <reaction evidence="1">
        <text>ATP + protein L-histidine = ADP + protein N-phospho-L-histidine.</text>
        <dbReference type="EC" id="2.7.13.3"/>
    </reaction>
</comment>
<dbReference type="Pfam" id="PF02518">
    <property type="entry name" value="HATPase_c"/>
    <property type="match status" value="1"/>
</dbReference>
<feature type="coiled-coil region" evidence="8">
    <location>
        <begin position="392"/>
        <end position="444"/>
    </location>
</feature>
<reference evidence="14" key="1">
    <citation type="submission" date="2011-11" db="EMBL/GenBank/DDBJ databases">
        <title>Improved High-Quality Draft sequence of Desulfovibrio sp. U5L.</title>
        <authorList>
            <consortium name="US DOE Joint Genome Institute"/>
            <person name="Lucas S."/>
            <person name="Han J."/>
            <person name="Lapidus A."/>
            <person name="Cheng J.-F."/>
            <person name="Goodwin L."/>
            <person name="Pitluck S."/>
            <person name="Peters L."/>
            <person name="Ovchinnikova G."/>
            <person name="Held B."/>
            <person name="Detter J.C."/>
            <person name="Han C."/>
            <person name="Tapia R."/>
            <person name="Land M."/>
            <person name="Hauser L."/>
            <person name="Kyrpides N."/>
            <person name="Ivanova N."/>
            <person name="Pagani I."/>
            <person name="Gabster J."/>
            <person name="Walker C."/>
            <person name="Stolyar S."/>
            <person name="Stahl D."/>
            <person name="Arkin A."/>
            <person name="Dehal P."/>
            <person name="Hazen T."/>
            <person name="Woyke T."/>
        </authorList>
    </citation>
    <scope>NUCLEOTIDE SEQUENCE [LARGE SCALE GENOMIC DNA]</scope>
    <source>
        <strain evidence="14">U5L</strain>
    </source>
</reference>
<dbReference type="Gene3D" id="1.10.287.130">
    <property type="match status" value="1"/>
</dbReference>
<evidence type="ECO:0000259" key="10">
    <source>
        <dbReference type="PROSITE" id="PS50110"/>
    </source>
</evidence>
<dbReference type="NCBIfam" id="TIGR00229">
    <property type="entry name" value="sensory_box"/>
    <property type="match status" value="1"/>
</dbReference>
<feature type="domain" description="PAC" evidence="12">
    <location>
        <begin position="355"/>
        <end position="408"/>
    </location>
</feature>
<dbReference type="Gene3D" id="3.40.50.2300">
    <property type="match status" value="1"/>
</dbReference>
<evidence type="ECO:0000256" key="8">
    <source>
        <dbReference type="SAM" id="Coils"/>
    </source>
</evidence>
<feature type="domain" description="PAS" evidence="11">
    <location>
        <begin position="283"/>
        <end position="330"/>
    </location>
</feature>
<dbReference type="PROSITE" id="PS50112">
    <property type="entry name" value="PAS"/>
    <property type="match status" value="1"/>
</dbReference>
<evidence type="ECO:0000256" key="7">
    <source>
        <dbReference type="PROSITE-ProRule" id="PRU00703"/>
    </source>
</evidence>
<dbReference type="PANTHER" id="PTHR43047:SF72">
    <property type="entry name" value="OSMOSENSING HISTIDINE PROTEIN KINASE SLN1"/>
    <property type="match status" value="1"/>
</dbReference>
<organism evidence="14">
    <name type="scientific">Desulfovibrio sp. U5L</name>
    <dbReference type="NCBI Taxonomy" id="596152"/>
    <lineage>
        <taxon>Bacteria</taxon>
        <taxon>Pseudomonadati</taxon>
        <taxon>Thermodesulfobacteriota</taxon>
        <taxon>Desulfovibrionia</taxon>
        <taxon>Desulfovibrionales</taxon>
        <taxon>Desulfovibrionaceae</taxon>
        <taxon>Desulfovibrio</taxon>
    </lineage>
</organism>
<feature type="domain" description="CBS" evidence="13">
    <location>
        <begin position="204"/>
        <end position="262"/>
    </location>
</feature>
<feature type="domain" description="CBS" evidence="13">
    <location>
        <begin position="140"/>
        <end position="198"/>
    </location>
</feature>
<keyword evidence="7" id="KW-0129">CBS domain</keyword>
<dbReference type="CDD" id="cd16922">
    <property type="entry name" value="HATPase_EvgS-ArcB-TorS-like"/>
    <property type="match status" value="1"/>
</dbReference>
<dbReference type="EMBL" id="JH600068">
    <property type="protein sequence ID" value="EIG52971.1"/>
    <property type="molecule type" value="Genomic_DNA"/>
</dbReference>
<protein>
    <recommendedName>
        <fullName evidence="2">histidine kinase</fullName>
        <ecNumber evidence="2">2.7.13.3</ecNumber>
    </recommendedName>
</protein>
<dbReference type="InterPro" id="IPR003594">
    <property type="entry name" value="HATPase_dom"/>
</dbReference>
<dbReference type="InterPro" id="IPR035965">
    <property type="entry name" value="PAS-like_dom_sf"/>
</dbReference>
<evidence type="ECO:0000259" key="9">
    <source>
        <dbReference type="PROSITE" id="PS50109"/>
    </source>
</evidence>
<dbReference type="AlphaFoldDB" id="I2PZL5"/>
<dbReference type="SMART" id="SM00091">
    <property type="entry name" value="PAS"/>
    <property type="match status" value="1"/>
</dbReference>
<dbReference type="eggNOG" id="COG2205">
    <property type="taxonomic scope" value="Bacteria"/>
</dbReference>
<accession>I2PZL5</accession>
<dbReference type="InterPro" id="IPR046342">
    <property type="entry name" value="CBS_dom_sf"/>
</dbReference>
<dbReference type="InterPro" id="IPR000014">
    <property type="entry name" value="PAS"/>
</dbReference>
<dbReference type="SMART" id="SM00388">
    <property type="entry name" value="HisKA"/>
    <property type="match status" value="1"/>
</dbReference>
<dbReference type="SUPFAM" id="SSF55785">
    <property type="entry name" value="PYP-like sensor domain (PAS domain)"/>
    <property type="match status" value="1"/>
</dbReference>
<dbReference type="PROSITE" id="PS50109">
    <property type="entry name" value="HIS_KIN"/>
    <property type="match status" value="1"/>
</dbReference>
<dbReference type="Pfam" id="PF00571">
    <property type="entry name" value="CBS"/>
    <property type="match status" value="4"/>
</dbReference>
<dbReference type="SMART" id="SM00448">
    <property type="entry name" value="REC"/>
    <property type="match status" value="1"/>
</dbReference>
<feature type="domain" description="Histidine kinase" evidence="9">
    <location>
        <begin position="451"/>
        <end position="686"/>
    </location>
</feature>
<dbReference type="PROSITE" id="PS51371">
    <property type="entry name" value="CBS"/>
    <property type="match status" value="4"/>
</dbReference>
<dbReference type="CDD" id="cd00082">
    <property type="entry name" value="HisKA"/>
    <property type="match status" value="1"/>
</dbReference>
<dbReference type="GO" id="GO:0009927">
    <property type="term" value="F:histidine phosphotransfer kinase activity"/>
    <property type="evidence" value="ECO:0007669"/>
    <property type="project" value="TreeGrafter"/>
</dbReference>
<evidence type="ECO:0000259" key="12">
    <source>
        <dbReference type="PROSITE" id="PS50113"/>
    </source>
</evidence>
<dbReference type="HOGENOM" id="CLU_341880_0_0_7"/>
<dbReference type="InterPro" id="IPR000700">
    <property type="entry name" value="PAS-assoc_C"/>
</dbReference>
<dbReference type="GO" id="GO:0000155">
    <property type="term" value="F:phosphorelay sensor kinase activity"/>
    <property type="evidence" value="ECO:0007669"/>
    <property type="project" value="InterPro"/>
</dbReference>
<keyword evidence="5" id="KW-0418">Kinase</keyword>
<proteinExistence type="predicted"/>
<dbReference type="InterPro" id="IPR036097">
    <property type="entry name" value="HisK_dim/P_sf"/>
</dbReference>
<dbReference type="PROSITE" id="PS50113">
    <property type="entry name" value="PAC"/>
    <property type="match status" value="1"/>
</dbReference>
<evidence type="ECO:0000256" key="2">
    <source>
        <dbReference type="ARBA" id="ARBA00012438"/>
    </source>
</evidence>
<evidence type="ECO:0000259" key="11">
    <source>
        <dbReference type="PROSITE" id="PS50112"/>
    </source>
</evidence>
<dbReference type="PANTHER" id="PTHR43047">
    <property type="entry name" value="TWO-COMPONENT HISTIDINE PROTEIN KINASE"/>
    <property type="match status" value="1"/>
</dbReference>
<feature type="domain" description="Response regulatory" evidence="10">
    <location>
        <begin position="706"/>
        <end position="816"/>
    </location>
</feature>
<dbReference type="PROSITE" id="PS50110">
    <property type="entry name" value="RESPONSE_REGULATORY"/>
    <property type="match status" value="1"/>
</dbReference>
<dbReference type="Pfam" id="PF00072">
    <property type="entry name" value="Response_reg"/>
    <property type="match status" value="1"/>
</dbReference>
<dbReference type="InterPro" id="IPR004358">
    <property type="entry name" value="Sig_transdc_His_kin-like_C"/>
</dbReference>
<dbReference type="SUPFAM" id="SSF54631">
    <property type="entry name" value="CBS-domain pair"/>
    <property type="match status" value="2"/>
</dbReference>
<dbReference type="InterPro" id="IPR000644">
    <property type="entry name" value="CBS_dom"/>
</dbReference>
<evidence type="ECO:0000256" key="6">
    <source>
        <dbReference type="PROSITE-ProRule" id="PRU00169"/>
    </source>
</evidence>
<evidence type="ECO:0000256" key="5">
    <source>
        <dbReference type="ARBA" id="ARBA00022777"/>
    </source>
</evidence>
<keyword evidence="4" id="KW-0808">Transferase</keyword>